<evidence type="ECO:0000313" key="2">
    <source>
        <dbReference type="EMBL" id="KKM79016.1"/>
    </source>
</evidence>
<name>A0A0F9KW39_9ZZZZ</name>
<evidence type="ECO:0000256" key="1">
    <source>
        <dbReference type="SAM" id="MobiDB-lite"/>
    </source>
</evidence>
<sequence length="180" mass="19671">MLFKETIVTWKGLNGPTQTPLVLNTNRVGLFKVRASTKSDFYYSKNPWDRRDKPHFVEATSSVATLITAFDTALDSNVMELVTLPDDDITQTPVPKNIDYEDFAYAYAYEADSDYSWVVYTTKAFGEKRVLVNNSLDELVDIAATGTTTTTSTTSTTSTSTTSTSTSTSTSTTSTSTTGA</sequence>
<protein>
    <submittedName>
        <fullName evidence="2">Uncharacterized protein</fullName>
    </submittedName>
</protein>
<organism evidence="2">
    <name type="scientific">marine sediment metagenome</name>
    <dbReference type="NCBI Taxonomy" id="412755"/>
    <lineage>
        <taxon>unclassified sequences</taxon>
        <taxon>metagenomes</taxon>
        <taxon>ecological metagenomes</taxon>
    </lineage>
</organism>
<accession>A0A0F9KW39</accession>
<feature type="region of interest" description="Disordered" evidence="1">
    <location>
        <begin position="148"/>
        <end position="180"/>
    </location>
</feature>
<proteinExistence type="predicted"/>
<dbReference type="AlphaFoldDB" id="A0A0F9KW39"/>
<reference evidence="2" key="1">
    <citation type="journal article" date="2015" name="Nature">
        <title>Complex archaea that bridge the gap between prokaryotes and eukaryotes.</title>
        <authorList>
            <person name="Spang A."/>
            <person name="Saw J.H."/>
            <person name="Jorgensen S.L."/>
            <person name="Zaremba-Niedzwiedzka K."/>
            <person name="Martijn J."/>
            <person name="Lind A.E."/>
            <person name="van Eijk R."/>
            <person name="Schleper C."/>
            <person name="Guy L."/>
            <person name="Ettema T.J."/>
        </authorList>
    </citation>
    <scope>NUCLEOTIDE SEQUENCE</scope>
</reference>
<gene>
    <name evidence="2" type="ORF">LCGC14_1354170</name>
</gene>
<comment type="caution">
    <text evidence="2">The sequence shown here is derived from an EMBL/GenBank/DDBJ whole genome shotgun (WGS) entry which is preliminary data.</text>
</comment>
<dbReference type="EMBL" id="LAZR01008397">
    <property type="protein sequence ID" value="KKM79016.1"/>
    <property type="molecule type" value="Genomic_DNA"/>
</dbReference>